<dbReference type="InterPro" id="IPR051628">
    <property type="entry name" value="LUBAC_E3_Ligases"/>
</dbReference>
<evidence type="ECO:0000313" key="12">
    <source>
        <dbReference type="Proteomes" id="UP000184255"/>
    </source>
</evidence>
<feature type="domain" description="C3H1-type" evidence="9">
    <location>
        <begin position="88"/>
        <end position="115"/>
    </location>
</feature>
<feature type="zinc finger region" description="C3H1-type" evidence="8">
    <location>
        <begin position="116"/>
        <end position="143"/>
    </location>
</feature>
<evidence type="ECO:0000313" key="11">
    <source>
        <dbReference type="EMBL" id="CVK86340.1"/>
    </source>
</evidence>
<evidence type="ECO:0000259" key="10">
    <source>
        <dbReference type="PROSITE" id="PS51873"/>
    </source>
</evidence>
<comment type="caution">
    <text evidence="11">The sequence shown here is derived from an EMBL/GenBank/DDBJ whole genome shotgun (WGS) entry which is preliminary data.</text>
</comment>
<dbReference type="GO" id="GO:0043161">
    <property type="term" value="P:proteasome-mediated ubiquitin-dependent protein catabolic process"/>
    <property type="evidence" value="ECO:0007669"/>
    <property type="project" value="TreeGrafter"/>
</dbReference>
<feature type="domain" description="C3H1-type" evidence="9">
    <location>
        <begin position="116"/>
        <end position="143"/>
    </location>
</feature>
<feature type="zinc finger region" description="C3H1-type" evidence="8">
    <location>
        <begin position="88"/>
        <end position="115"/>
    </location>
</feature>
<dbReference type="GO" id="GO:0004842">
    <property type="term" value="F:ubiquitin-protein transferase activity"/>
    <property type="evidence" value="ECO:0007669"/>
    <property type="project" value="TreeGrafter"/>
</dbReference>
<name>A0A1L7SL06_FUSMA</name>
<keyword evidence="12" id="KW-1185">Reference proteome</keyword>
<dbReference type="GeneID" id="65085623"/>
<sequence>MGNTFERPTAPEPDVPLNPFLVEQLRQQLDHETQTIAHAFRERNRQRRHPEHRDRPPCRFFAQASCFRGAACPFSHDIPVTRTRPPDRRQREPCRYYAQGICSHGEACRFSHEGPRPLQETCRFFAKGFCKRGATCRYAHDTPNTEWSEESEHGLVSEQWTREIGGASVEFGDGAAVTNVTLLSDFSAIQMRHLPSKSSARSVQKLLADVGISVSISDINFIKQVKNRNGMAIVKVKDPEFAKSACWKLGTCIRAPDLEVTQIPVPLPDGSSFGLVDSRNVRCSWHRATKNATLSFRNPEEAFDAYYKFKNQQLKIAGLPVTAQMPAAVDATQKDGLWQMELEGLVATIPLEDIMSIFPSSAGPYGIEMGDSSYDTDAEIDSTIIKSLLYDIGALEQWEVFGRPTARRVKAQARFIEESEALDAVSQLNETCLPFNSSGKLYLQHVHLVKFRVSSRVYGVVENSIETLRKEWERQFVSFSSVLERSHRVLKLESQDRELFNQAKEALKQTINGTTMTLNGKNLWSPDFKADRGAYRRLQEIERDLGVVIIRDIKSSKFRVFGPEDKFVPACEALDQLLQELQPRSKGKKSEPSRTERTAEGDCSVCFCEADQALATSCGHVYCTICFVNMCLVEASTIGDFSIKCIGDEGNCKKAIPLYEIQNLLLSEIFESVLEASFMSFMRRHQDQLRYCPTPECTQVYRIAQPETSVPPIFSCAKCMTTTCTSCHVSHPRKTCAEYKGNESGGMAELLKAKEELGFKDCPKCNTHLQKDEGCNHVYCTACGTDICWLCLKTFADGDDCYLHMGRIHGGIGDEREQEDDNDDTDYWD</sequence>
<dbReference type="Gene3D" id="3.30.1370.210">
    <property type="match status" value="1"/>
</dbReference>
<feature type="zinc finger region" description="C3H1-type" evidence="8">
    <location>
        <begin position="53"/>
        <end position="79"/>
    </location>
</feature>
<dbReference type="GO" id="GO:0097039">
    <property type="term" value="P:protein linear polyubiquitination"/>
    <property type="evidence" value="ECO:0007669"/>
    <property type="project" value="TreeGrafter"/>
</dbReference>
<keyword evidence="7 8" id="KW-0862">Zinc</keyword>
<dbReference type="Gene3D" id="1.20.120.1750">
    <property type="match status" value="1"/>
</dbReference>
<dbReference type="InterPro" id="IPR002867">
    <property type="entry name" value="IBR_dom"/>
</dbReference>
<keyword evidence="5 8" id="KW-0863">Zinc-finger</keyword>
<evidence type="ECO:0000256" key="2">
    <source>
        <dbReference type="ARBA" id="ARBA00022679"/>
    </source>
</evidence>
<dbReference type="SUPFAM" id="SSF57850">
    <property type="entry name" value="RING/U-box"/>
    <property type="match status" value="2"/>
</dbReference>
<dbReference type="GO" id="GO:0008270">
    <property type="term" value="F:zinc ion binding"/>
    <property type="evidence" value="ECO:0007669"/>
    <property type="project" value="UniProtKB-KW"/>
</dbReference>
<proteinExistence type="predicted"/>
<dbReference type="InterPro" id="IPR013083">
    <property type="entry name" value="Znf_RING/FYVE/PHD"/>
</dbReference>
<keyword evidence="4" id="KW-0677">Repeat</keyword>
<evidence type="ECO:0000256" key="5">
    <source>
        <dbReference type="ARBA" id="ARBA00022771"/>
    </source>
</evidence>
<evidence type="ECO:0000256" key="3">
    <source>
        <dbReference type="ARBA" id="ARBA00022723"/>
    </source>
</evidence>
<dbReference type="EMBL" id="FCQH01000002">
    <property type="protein sequence ID" value="CVK86340.1"/>
    <property type="molecule type" value="Genomic_DNA"/>
</dbReference>
<organism evidence="11 12">
    <name type="scientific">Fusarium mangiferae</name>
    <name type="common">Mango malformation disease fungus</name>
    <dbReference type="NCBI Taxonomy" id="192010"/>
    <lineage>
        <taxon>Eukaryota</taxon>
        <taxon>Fungi</taxon>
        <taxon>Dikarya</taxon>
        <taxon>Ascomycota</taxon>
        <taxon>Pezizomycotina</taxon>
        <taxon>Sordariomycetes</taxon>
        <taxon>Hypocreomycetidae</taxon>
        <taxon>Hypocreales</taxon>
        <taxon>Nectriaceae</taxon>
        <taxon>Fusarium</taxon>
        <taxon>Fusarium fujikuroi species complex</taxon>
    </lineage>
</organism>
<keyword evidence="6" id="KW-0833">Ubl conjugation pathway</keyword>
<gene>
    <name evidence="11" type="ORF">FMAN_06359</name>
</gene>
<dbReference type="GO" id="GO:0000151">
    <property type="term" value="C:ubiquitin ligase complex"/>
    <property type="evidence" value="ECO:0007669"/>
    <property type="project" value="TreeGrafter"/>
</dbReference>
<keyword evidence="3 8" id="KW-0479">Metal-binding</keyword>
<dbReference type="Pfam" id="PF01485">
    <property type="entry name" value="IBR"/>
    <property type="match status" value="1"/>
</dbReference>
<evidence type="ECO:0000256" key="4">
    <source>
        <dbReference type="ARBA" id="ARBA00022737"/>
    </source>
</evidence>
<protein>
    <submittedName>
        <fullName evidence="11">Related to ariadne-2 protein</fullName>
    </submittedName>
</protein>
<keyword evidence="2" id="KW-0808">Transferase</keyword>
<reference evidence="12" key="1">
    <citation type="journal article" date="2016" name="Genome Biol. Evol.">
        <title>Comparative 'omics' of the Fusarium fujikuroi species complex highlights differences in genetic potential and metabolite synthesis.</title>
        <authorList>
            <person name="Niehaus E.-M."/>
            <person name="Muensterkoetter M."/>
            <person name="Proctor R.H."/>
            <person name="Brown D.W."/>
            <person name="Sharon A."/>
            <person name="Idan Y."/>
            <person name="Oren-Young L."/>
            <person name="Sieber C.M."/>
            <person name="Novak O."/>
            <person name="Pencik A."/>
            <person name="Tarkowska D."/>
            <person name="Hromadova K."/>
            <person name="Freeman S."/>
            <person name="Maymon M."/>
            <person name="Elazar M."/>
            <person name="Youssef S.A."/>
            <person name="El-Shabrawy E.S.M."/>
            <person name="Shalaby A.B.A."/>
            <person name="Houterman P."/>
            <person name="Brock N.L."/>
            <person name="Burkhardt I."/>
            <person name="Tsavkelova E.A."/>
            <person name="Dickschat J.S."/>
            <person name="Galuszka P."/>
            <person name="Gueldener U."/>
            <person name="Tudzynski B."/>
        </authorList>
    </citation>
    <scope>NUCLEOTIDE SEQUENCE [LARGE SCALE GENOMIC DNA]</scope>
    <source>
        <strain evidence="12">MRC7560</strain>
    </source>
</reference>
<evidence type="ECO:0000256" key="8">
    <source>
        <dbReference type="PROSITE-ProRule" id="PRU00723"/>
    </source>
</evidence>
<evidence type="ECO:0000256" key="1">
    <source>
        <dbReference type="ARBA" id="ARBA00004906"/>
    </source>
</evidence>
<dbReference type="CDD" id="cd20335">
    <property type="entry name" value="BRcat_RBR"/>
    <property type="match status" value="1"/>
</dbReference>
<dbReference type="PANTHER" id="PTHR22770:SF13">
    <property type="entry name" value="RING-TYPE DOMAIN-CONTAINING PROTEIN"/>
    <property type="match status" value="1"/>
</dbReference>
<feature type="domain" description="C3H1-type" evidence="9">
    <location>
        <begin position="53"/>
        <end position="79"/>
    </location>
</feature>
<feature type="domain" description="RING-type" evidence="10">
    <location>
        <begin position="599"/>
        <end position="815"/>
    </location>
</feature>
<dbReference type="AlphaFoldDB" id="A0A1L7SL06"/>
<dbReference type="InterPro" id="IPR000571">
    <property type="entry name" value="Znf_CCCH"/>
</dbReference>
<dbReference type="Pfam" id="PF22191">
    <property type="entry name" value="IBR_1"/>
    <property type="match status" value="1"/>
</dbReference>
<dbReference type="SUPFAM" id="SSF90229">
    <property type="entry name" value="CCCH zinc finger"/>
    <property type="match status" value="2"/>
</dbReference>
<dbReference type="PROSITE" id="PS50103">
    <property type="entry name" value="ZF_C3H1"/>
    <property type="match status" value="3"/>
</dbReference>
<dbReference type="GO" id="GO:0043130">
    <property type="term" value="F:ubiquitin binding"/>
    <property type="evidence" value="ECO:0007669"/>
    <property type="project" value="TreeGrafter"/>
</dbReference>
<dbReference type="InterPro" id="IPR041367">
    <property type="entry name" value="Znf-CCCH_4"/>
</dbReference>
<dbReference type="InterPro" id="IPR044066">
    <property type="entry name" value="TRIAD_supradom"/>
</dbReference>
<dbReference type="Gene3D" id="3.30.40.10">
    <property type="entry name" value="Zinc/RING finger domain, C3HC4 (zinc finger)"/>
    <property type="match status" value="1"/>
</dbReference>
<dbReference type="RefSeq" id="XP_041677890.1">
    <property type="nucleotide sequence ID" value="XM_041826871.1"/>
</dbReference>
<dbReference type="Pfam" id="PF18044">
    <property type="entry name" value="zf-CCCH_4"/>
    <property type="match status" value="1"/>
</dbReference>
<dbReference type="Pfam" id="PF00642">
    <property type="entry name" value="zf-CCCH"/>
    <property type="match status" value="1"/>
</dbReference>
<evidence type="ECO:0000256" key="6">
    <source>
        <dbReference type="ARBA" id="ARBA00022786"/>
    </source>
</evidence>
<dbReference type="PROSITE" id="PS51873">
    <property type="entry name" value="TRIAD"/>
    <property type="match status" value="1"/>
</dbReference>
<evidence type="ECO:0000256" key="7">
    <source>
        <dbReference type="ARBA" id="ARBA00022833"/>
    </source>
</evidence>
<dbReference type="SMART" id="SM00356">
    <property type="entry name" value="ZnF_C3H1"/>
    <property type="match status" value="3"/>
</dbReference>
<dbReference type="VEuPathDB" id="FungiDB:FMAN_06359"/>
<comment type="pathway">
    <text evidence="1">Protein modification; protein ubiquitination.</text>
</comment>
<accession>A0A1L7SL06</accession>
<dbReference type="PANTHER" id="PTHR22770">
    <property type="entry name" value="UBIQUITIN CONJUGATING ENZYME 7 INTERACTING PROTEIN-RELATED"/>
    <property type="match status" value="1"/>
</dbReference>
<dbReference type="InterPro" id="IPR036855">
    <property type="entry name" value="Znf_CCCH_sf"/>
</dbReference>
<evidence type="ECO:0000259" key="9">
    <source>
        <dbReference type="PROSITE" id="PS50103"/>
    </source>
</evidence>
<dbReference type="Gene3D" id="4.10.1000.10">
    <property type="entry name" value="Zinc finger, CCCH-type"/>
    <property type="match status" value="1"/>
</dbReference>
<dbReference type="Proteomes" id="UP000184255">
    <property type="component" value="Unassembled WGS sequence"/>
</dbReference>
<dbReference type="Gene3D" id="2.30.30.1190">
    <property type="match status" value="1"/>
</dbReference>